<dbReference type="RefSeq" id="WP_130245607.1">
    <property type="nucleotide sequence ID" value="NZ_PPUZ01000040.1"/>
</dbReference>
<name>A0A4Q7E7D0_9GAMM</name>
<evidence type="ECO:0000313" key="1">
    <source>
        <dbReference type="EMBL" id="RZM78247.1"/>
    </source>
</evidence>
<dbReference type="AlphaFoldDB" id="A0A4Q7E7D0"/>
<organism evidence="1 2">
    <name type="scientific">Pseudoalteromonas rubra</name>
    <dbReference type="NCBI Taxonomy" id="43658"/>
    <lineage>
        <taxon>Bacteria</taxon>
        <taxon>Pseudomonadati</taxon>
        <taxon>Pseudomonadota</taxon>
        <taxon>Gammaproteobacteria</taxon>
        <taxon>Alteromonadales</taxon>
        <taxon>Pseudoalteromonadaceae</taxon>
        <taxon>Pseudoalteromonas</taxon>
    </lineage>
</organism>
<proteinExistence type="predicted"/>
<dbReference type="EMBL" id="PPUZ01000040">
    <property type="protein sequence ID" value="RZM78247.1"/>
    <property type="molecule type" value="Genomic_DNA"/>
</dbReference>
<dbReference type="Proteomes" id="UP000292345">
    <property type="component" value="Unassembled WGS sequence"/>
</dbReference>
<evidence type="ECO:0000313" key="2">
    <source>
        <dbReference type="Proteomes" id="UP000292345"/>
    </source>
</evidence>
<gene>
    <name evidence="1" type="ORF">C3B51_15260</name>
</gene>
<accession>A0A4Q7E7D0</accession>
<sequence>MKVTTPSSGGASAQLDVQNKVATSSNLKAAKQADTPTANNDGQVLAKDVYHGAQAPSPALVYDRSLAITASDEQETPKQYSERMDAATGMLFAVSIPKIAEDMSAEFAKVEQEVERLAPGLNDKAWGFSVNEEGALVVSGNDLTDSEKLLLEQKLNENQDLVALAQAFQDTMMEGIELLKGPNERGDYWAKYDINRSNFADIIDFKALMEQSSQDSEQVRLGDARLNQFTLVDNISEQLQRNARQL</sequence>
<protein>
    <submittedName>
        <fullName evidence="1">Uncharacterized protein</fullName>
    </submittedName>
</protein>
<reference evidence="1 2" key="1">
    <citation type="submission" date="2018-01" db="EMBL/GenBank/DDBJ databases">
        <title>Co-occurrence of chitin degradation, pigmentation and bioactivity in marine Pseudoalteromonas.</title>
        <authorList>
            <person name="Paulsen S."/>
            <person name="Gram L."/>
            <person name="Machado H."/>
        </authorList>
    </citation>
    <scope>NUCLEOTIDE SEQUENCE [LARGE SCALE GENOMIC DNA]</scope>
    <source>
        <strain evidence="1 2">S1946</strain>
    </source>
</reference>
<comment type="caution">
    <text evidence="1">The sequence shown here is derived from an EMBL/GenBank/DDBJ whole genome shotgun (WGS) entry which is preliminary data.</text>
</comment>